<feature type="transmembrane region" description="Helical" evidence="6">
    <location>
        <begin position="43"/>
        <end position="73"/>
    </location>
</feature>
<keyword evidence="9" id="KW-1185">Reference proteome</keyword>
<comment type="caution">
    <text evidence="8">The sequence shown here is derived from an EMBL/GenBank/DDBJ whole genome shotgun (WGS) entry which is preliminary data.</text>
</comment>
<dbReference type="PANTHER" id="PTHR36115:SF6">
    <property type="entry name" value="PROLINE-RICH ANTIGEN HOMOLOG"/>
    <property type="match status" value="1"/>
</dbReference>
<name>A0ABU9GXH0_9GAMM</name>
<accession>A0ABU9GXH0</accession>
<keyword evidence="2" id="KW-1003">Cell membrane</keyword>
<dbReference type="PANTHER" id="PTHR36115">
    <property type="entry name" value="PROLINE-RICH ANTIGEN HOMOLOG-RELATED"/>
    <property type="match status" value="1"/>
</dbReference>
<dbReference type="Pfam" id="PF06271">
    <property type="entry name" value="RDD"/>
    <property type="match status" value="1"/>
</dbReference>
<reference evidence="8 9" key="1">
    <citation type="submission" date="2024-02" db="EMBL/GenBank/DDBJ databases">
        <title>Bacteria isolated from the canopy kelp, Nereocystis luetkeana.</title>
        <authorList>
            <person name="Pfister C.A."/>
            <person name="Younker I.T."/>
            <person name="Light S.H."/>
        </authorList>
    </citation>
    <scope>NUCLEOTIDE SEQUENCE [LARGE SCALE GENOMIC DNA]</scope>
    <source>
        <strain evidence="8 9">TI.1.03</strain>
    </source>
</reference>
<keyword evidence="3 6" id="KW-0812">Transmembrane</keyword>
<dbReference type="InterPro" id="IPR051791">
    <property type="entry name" value="Pra-immunoreactive"/>
</dbReference>
<keyword evidence="5 6" id="KW-0472">Membrane</keyword>
<evidence type="ECO:0000259" key="7">
    <source>
        <dbReference type="Pfam" id="PF06271"/>
    </source>
</evidence>
<gene>
    <name evidence="8" type="ORF">V6257_04350</name>
</gene>
<proteinExistence type="predicted"/>
<dbReference type="Proteomes" id="UP001371391">
    <property type="component" value="Unassembled WGS sequence"/>
</dbReference>
<evidence type="ECO:0000256" key="3">
    <source>
        <dbReference type="ARBA" id="ARBA00022692"/>
    </source>
</evidence>
<keyword evidence="4 6" id="KW-1133">Transmembrane helix</keyword>
<protein>
    <submittedName>
        <fullName evidence="8">RDD family protein</fullName>
    </submittedName>
</protein>
<evidence type="ECO:0000313" key="8">
    <source>
        <dbReference type="EMBL" id="MEL0654253.1"/>
    </source>
</evidence>
<dbReference type="EMBL" id="JBAKAW010000003">
    <property type="protein sequence ID" value="MEL0654253.1"/>
    <property type="molecule type" value="Genomic_DNA"/>
</dbReference>
<evidence type="ECO:0000256" key="4">
    <source>
        <dbReference type="ARBA" id="ARBA00022989"/>
    </source>
</evidence>
<evidence type="ECO:0000256" key="2">
    <source>
        <dbReference type="ARBA" id="ARBA00022475"/>
    </source>
</evidence>
<evidence type="ECO:0000256" key="6">
    <source>
        <dbReference type="SAM" id="Phobius"/>
    </source>
</evidence>
<sequence>MKATEIEQLELSNSETREVITPYAFKIDSALLGLPLATPIQRALAIIIDVALIFLAAKLSAALIAFVAAMAFYKGTAQQYLPKMSSFWRRALKLFAASFLFVSALIVLSLAIDFFEDDNAIQGIQIEKAQQNDELTEHDKSIIRTYLAQTDDDKNCDDVCQSTARANLVSQLPALAEIEDVGGTEVTRTLLHLMAIDDEPIAADDLKNNDTELKSISSEVTDESNITENVQTKSGKTKPVTSILQWGKGIIQDLGLGFGWAAVYFTLFSLLWRGQTPGKKVCNIRVVALSGEPLGLLDCFGRYGGYGAGFATGLLGFLQIYWDPNRQAIQDKISATVVIKGNLNQVVNVETVVDTAQG</sequence>
<evidence type="ECO:0000256" key="1">
    <source>
        <dbReference type="ARBA" id="ARBA00004651"/>
    </source>
</evidence>
<organism evidence="8 9">
    <name type="scientific">Pseudoalteromonas issachenkonii</name>
    <dbReference type="NCBI Taxonomy" id="152297"/>
    <lineage>
        <taxon>Bacteria</taxon>
        <taxon>Pseudomonadati</taxon>
        <taxon>Pseudomonadota</taxon>
        <taxon>Gammaproteobacteria</taxon>
        <taxon>Alteromonadales</taxon>
        <taxon>Pseudoalteromonadaceae</taxon>
        <taxon>Pseudoalteromonas</taxon>
    </lineage>
</organism>
<feature type="transmembrane region" description="Helical" evidence="6">
    <location>
        <begin position="94"/>
        <end position="115"/>
    </location>
</feature>
<dbReference type="RefSeq" id="WP_341601714.1">
    <property type="nucleotide sequence ID" value="NZ_JBAKAW010000003.1"/>
</dbReference>
<dbReference type="InterPro" id="IPR010432">
    <property type="entry name" value="RDD"/>
</dbReference>
<feature type="domain" description="RDD" evidence="7">
    <location>
        <begin position="251"/>
        <end position="334"/>
    </location>
</feature>
<evidence type="ECO:0000313" key="9">
    <source>
        <dbReference type="Proteomes" id="UP001371391"/>
    </source>
</evidence>
<comment type="subcellular location">
    <subcellularLocation>
        <location evidence="1">Cell membrane</location>
        <topology evidence="1">Multi-pass membrane protein</topology>
    </subcellularLocation>
</comment>
<evidence type="ECO:0000256" key="5">
    <source>
        <dbReference type="ARBA" id="ARBA00023136"/>
    </source>
</evidence>